<dbReference type="HOGENOM" id="CLU_039613_6_0_4"/>
<dbReference type="InterPro" id="IPR036390">
    <property type="entry name" value="WH_DNA-bd_sf"/>
</dbReference>
<evidence type="ECO:0000313" key="6">
    <source>
        <dbReference type="EMBL" id="ABA52354.1"/>
    </source>
</evidence>
<protein>
    <submittedName>
        <fullName evidence="6">LysR-family transcriptional regulator</fullName>
    </submittedName>
</protein>
<dbReference type="PANTHER" id="PTHR30419:SF30">
    <property type="entry name" value="LYSR FAMILY TRANSCRIPTIONAL REGULATOR"/>
    <property type="match status" value="1"/>
</dbReference>
<sequence length="338" mass="36555">MHHKLINCVGAHRRLPLGNTLIRRGAADQRLSRTARFPMKYHQLKAFVAVADEGSIRAAARRLNVSPAALTKAVKELELALGVSLVVRTARGVQLTRFGQQLQVRASLIVAEMQRARDDIEQAQGATTGAVAAAITPAAAVTILPDAFRAFRRRFPLARVSIVEGFPGVALPKLHDGSLDFAVSVVVPELLAAEFEHAQLYASRHVIVARNAHPLAAATSLADLVDADWLMNPSPESSTQLMFNCFAEHGLPAPTRVVECPSYAIAHSLIQGSDLIASMPEQLLGVEWSRDRIAVLPIREALPAASVQVVTRRDSPLTPAAAMLVDCMRDAARRHGLR</sequence>
<dbReference type="Pfam" id="PF03466">
    <property type="entry name" value="LysR_substrate"/>
    <property type="match status" value="1"/>
</dbReference>
<proteinExistence type="inferred from homology"/>
<dbReference type="PANTHER" id="PTHR30419">
    <property type="entry name" value="HTH-TYPE TRANSCRIPTIONAL REGULATOR YBHD"/>
    <property type="match status" value="1"/>
</dbReference>
<evidence type="ECO:0000256" key="1">
    <source>
        <dbReference type="ARBA" id="ARBA00009437"/>
    </source>
</evidence>
<dbReference type="SUPFAM" id="SSF46785">
    <property type="entry name" value="Winged helix' DNA-binding domain"/>
    <property type="match status" value="1"/>
</dbReference>
<dbReference type="Gene3D" id="1.10.10.10">
    <property type="entry name" value="Winged helix-like DNA-binding domain superfamily/Winged helix DNA-binding domain"/>
    <property type="match status" value="1"/>
</dbReference>
<dbReference type="SUPFAM" id="SSF53850">
    <property type="entry name" value="Periplasmic binding protein-like II"/>
    <property type="match status" value="1"/>
</dbReference>
<dbReference type="Pfam" id="PF00126">
    <property type="entry name" value="HTH_1"/>
    <property type="match status" value="1"/>
</dbReference>
<comment type="similarity">
    <text evidence="1">Belongs to the LysR transcriptional regulatory family.</text>
</comment>
<dbReference type="AlphaFoldDB" id="Q3JHY3"/>
<keyword evidence="2" id="KW-0805">Transcription regulation</keyword>
<dbReference type="Gene3D" id="3.40.190.290">
    <property type="match status" value="1"/>
</dbReference>
<dbReference type="InterPro" id="IPR005119">
    <property type="entry name" value="LysR_subst-bd"/>
</dbReference>
<keyword evidence="4" id="KW-0804">Transcription</keyword>
<evidence type="ECO:0000256" key="3">
    <source>
        <dbReference type="ARBA" id="ARBA00023125"/>
    </source>
</evidence>
<dbReference type="GO" id="GO:0005829">
    <property type="term" value="C:cytosol"/>
    <property type="evidence" value="ECO:0007669"/>
    <property type="project" value="TreeGrafter"/>
</dbReference>
<name>Q3JHY3_BURP1</name>
<dbReference type="KEGG" id="bpm:BURPS1710b_A1663"/>
<reference evidence="6 7" key="1">
    <citation type="submission" date="2005-09" db="EMBL/GenBank/DDBJ databases">
        <authorList>
            <person name="Woods D.E."/>
            <person name="Nierman W.C."/>
        </authorList>
    </citation>
    <scope>NUCLEOTIDE SEQUENCE [LARGE SCALE GENOMIC DNA]</scope>
    <source>
        <strain evidence="6 7">1710b</strain>
    </source>
</reference>
<dbReference type="Proteomes" id="UP000002700">
    <property type="component" value="Chromosome II"/>
</dbReference>
<dbReference type="FunFam" id="1.10.10.10:FF:000001">
    <property type="entry name" value="LysR family transcriptional regulator"/>
    <property type="match status" value="1"/>
</dbReference>
<feature type="domain" description="HTH lysR-type" evidence="5">
    <location>
        <begin position="39"/>
        <end position="96"/>
    </location>
</feature>
<evidence type="ECO:0000256" key="2">
    <source>
        <dbReference type="ARBA" id="ARBA00023015"/>
    </source>
</evidence>
<dbReference type="InterPro" id="IPR050950">
    <property type="entry name" value="HTH-type_LysR_regulators"/>
</dbReference>
<dbReference type="GO" id="GO:0003700">
    <property type="term" value="F:DNA-binding transcription factor activity"/>
    <property type="evidence" value="ECO:0007669"/>
    <property type="project" value="InterPro"/>
</dbReference>
<dbReference type="InterPro" id="IPR000847">
    <property type="entry name" value="LysR_HTH_N"/>
</dbReference>
<gene>
    <name evidence="6" type="primary">tsaR</name>
    <name evidence="6" type="ordered locus">BURPS1710b_A1663</name>
</gene>
<organism evidence="6 7">
    <name type="scientific">Burkholderia pseudomallei (strain 1710b)</name>
    <dbReference type="NCBI Taxonomy" id="320372"/>
    <lineage>
        <taxon>Bacteria</taxon>
        <taxon>Pseudomonadati</taxon>
        <taxon>Pseudomonadota</taxon>
        <taxon>Betaproteobacteria</taxon>
        <taxon>Burkholderiales</taxon>
        <taxon>Burkholderiaceae</taxon>
        <taxon>Burkholderia</taxon>
        <taxon>pseudomallei group</taxon>
    </lineage>
</organism>
<dbReference type="InterPro" id="IPR036388">
    <property type="entry name" value="WH-like_DNA-bd_sf"/>
</dbReference>
<dbReference type="PROSITE" id="PS50931">
    <property type="entry name" value="HTH_LYSR"/>
    <property type="match status" value="1"/>
</dbReference>
<dbReference type="EMBL" id="CP000125">
    <property type="protein sequence ID" value="ABA52354.1"/>
    <property type="molecule type" value="Genomic_DNA"/>
</dbReference>
<accession>Q3JHY3</accession>
<evidence type="ECO:0000259" key="5">
    <source>
        <dbReference type="PROSITE" id="PS50931"/>
    </source>
</evidence>
<dbReference type="EnsemblBacteria" id="ABA52354">
    <property type="protein sequence ID" value="ABA52354"/>
    <property type="gene ID" value="BURPS1710b_A1663"/>
</dbReference>
<evidence type="ECO:0000313" key="7">
    <source>
        <dbReference type="Proteomes" id="UP000002700"/>
    </source>
</evidence>
<dbReference type="GO" id="GO:0003677">
    <property type="term" value="F:DNA binding"/>
    <property type="evidence" value="ECO:0007669"/>
    <property type="project" value="UniProtKB-KW"/>
</dbReference>
<evidence type="ECO:0000256" key="4">
    <source>
        <dbReference type="ARBA" id="ARBA00023163"/>
    </source>
</evidence>
<keyword evidence="3" id="KW-0238">DNA-binding</keyword>